<dbReference type="Proteomes" id="UP000231450">
    <property type="component" value="Unassembled WGS sequence"/>
</dbReference>
<dbReference type="GO" id="GO:0016491">
    <property type="term" value="F:oxidoreductase activity"/>
    <property type="evidence" value="ECO:0007669"/>
    <property type="project" value="InterPro"/>
</dbReference>
<sequence length="361" mass="41772">MHLSLKEIELLCKAGATAPSGGNVQPWVVDAYSNAFVIRLDPIRSVSFLDVGRYASLLSLGCFIENVVIASKQLGLETKITNYEISDISKPVVEIKFLYRLKTNKSDLYNFIFKRCTNRKISDGSLIPNELIDEFNTVAKNIDKNFNFIGKYNYYEKKQLAKVLGKADVIRNTHEESFRQMMNEFRWTGDEVKKTCDGIDIKTLELPKYAAKGLLLLKQFPHLRKIIPKQSFEELAKPILEESSHICFLNSSNNIDSKTMITIGRALERIWLTATKYHLSVQPWTIISLYMIRVNFFSGKGFNDHEILEIRNLEKDLRKILNINKNEIPVFIFRLSKSDPPTAHSLRRNWQDFTRFHKELL</sequence>
<accession>A0A2M8KEF9</accession>
<protein>
    <recommendedName>
        <fullName evidence="3">Nitroreductase domain-containing protein</fullName>
    </recommendedName>
</protein>
<dbReference type="SUPFAM" id="SSF55469">
    <property type="entry name" value="FMN-dependent nitroreductase-like"/>
    <property type="match status" value="1"/>
</dbReference>
<evidence type="ECO:0000313" key="1">
    <source>
        <dbReference type="EMBL" id="PJE58273.1"/>
    </source>
</evidence>
<dbReference type="InterPro" id="IPR000415">
    <property type="entry name" value="Nitroreductase-like"/>
</dbReference>
<reference evidence="2" key="1">
    <citation type="submission" date="2017-09" db="EMBL/GenBank/DDBJ databases">
        <title>Depth-based differentiation of microbial function through sediment-hosted aquifers and enrichment of novel symbionts in the deep terrestrial subsurface.</title>
        <authorList>
            <person name="Probst A.J."/>
            <person name="Ladd B."/>
            <person name="Jarett J.K."/>
            <person name="Geller-Mcgrath D.E."/>
            <person name="Sieber C.M.K."/>
            <person name="Emerson J.B."/>
            <person name="Anantharaman K."/>
            <person name="Thomas B.C."/>
            <person name="Malmstrom R."/>
            <person name="Stieglmeier M."/>
            <person name="Klingl A."/>
            <person name="Woyke T."/>
            <person name="Ryan C.M."/>
            <person name="Banfield J.F."/>
        </authorList>
    </citation>
    <scope>NUCLEOTIDE SEQUENCE [LARGE SCALE GENOMIC DNA]</scope>
</reference>
<dbReference type="EMBL" id="PFDW01000035">
    <property type="protein sequence ID" value="PJE58273.1"/>
    <property type="molecule type" value="Genomic_DNA"/>
</dbReference>
<comment type="caution">
    <text evidence="1">The sequence shown here is derived from an EMBL/GenBank/DDBJ whole genome shotgun (WGS) entry which is preliminary data.</text>
</comment>
<organism evidence="1 2">
    <name type="scientific">Candidatus Portnoybacteria bacterium CG10_big_fil_rev_8_21_14_0_10_36_7</name>
    <dbReference type="NCBI Taxonomy" id="1974812"/>
    <lineage>
        <taxon>Bacteria</taxon>
        <taxon>Candidatus Portnoyibacteriota</taxon>
    </lineage>
</organism>
<proteinExistence type="predicted"/>
<name>A0A2M8KEF9_9BACT</name>
<evidence type="ECO:0000313" key="2">
    <source>
        <dbReference type="Proteomes" id="UP000231450"/>
    </source>
</evidence>
<evidence type="ECO:0008006" key="3">
    <source>
        <dbReference type="Google" id="ProtNLM"/>
    </source>
</evidence>
<dbReference type="AlphaFoldDB" id="A0A2M8KEF9"/>
<dbReference type="Gene3D" id="3.40.109.10">
    <property type="entry name" value="NADH Oxidase"/>
    <property type="match status" value="1"/>
</dbReference>
<gene>
    <name evidence="1" type="ORF">COU81_01595</name>
</gene>